<protein>
    <submittedName>
        <fullName evidence="5">Sodium/calcium exchanger membrane region, EF-hand domain pair</fullName>
    </submittedName>
</protein>
<dbReference type="InterPro" id="IPR036322">
    <property type="entry name" value="WD40_repeat_dom_sf"/>
</dbReference>
<dbReference type="InterPro" id="IPR029055">
    <property type="entry name" value="Ntn_hydrolases_N"/>
</dbReference>
<dbReference type="Gene3D" id="3.60.20.10">
    <property type="entry name" value="Glutamine Phosphoribosylpyrophosphate, subunit 1, domain 1"/>
    <property type="match status" value="1"/>
</dbReference>
<dbReference type="InterPro" id="IPR018247">
    <property type="entry name" value="EF_Hand_1_Ca_BS"/>
</dbReference>
<keyword evidence="3" id="KW-0106">Calcium</keyword>
<evidence type="ECO:0000313" key="5">
    <source>
        <dbReference type="EMBL" id="PWA71662.1"/>
    </source>
</evidence>
<accession>A0A2U1NDR7</accession>
<dbReference type="PANTHER" id="PTHR44006:SF1">
    <property type="entry name" value="U5 SMALL NUCLEAR RIBONUCLEOPROTEIN 40 KDA PROTEIN"/>
    <property type="match status" value="1"/>
</dbReference>
<dbReference type="Pfam" id="PF13499">
    <property type="entry name" value="EF-hand_7"/>
    <property type="match status" value="1"/>
</dbReference>
<dbReference type="Proteomes" id="UP000245207">
    <property type="component" value="Unassembled WGS sequence"/>
</dbReference>
<evidence type="ECO:0000256" key="1">
    <source>
        <dbReference type="ARBA" id="ARBA00022574"/>
    </source>
</evidence>
<keyword evidence="2" id="KW-0677">Repeat</keyword>
<comment type="caution">
    <text evidence="5">The sequence shown here is derived from an EMBL/GenBank/DDBJ whole genome shotgun (WGS) entry which is preliminary data.</text>
</comment>
<keyword evidence="6" id="KW-1185">Reference proteome</keyword>
<reference evidence="5 6" key="1">
    <citation type="journal article" date="2018" name="Mol. Plant">
        <title>The genome of Artemisia annua provides insight into the evolution of Asteraceae family and artemisinin biosynthesis.</title>
        <authorList>
            <person name="Shen Q."/>
            <person name="Zhang L."/>
            <person name="Liao Z."/>
            <person name="Wang S."/>
            <person name="Yan T."/>
            <person name="Shi P."/>
            <person name="Liu M."/>
            <person name="Fu X."/>
            <person name="Pan Q."/>
            <person name="Wang Y."/>
            <person name="Lv Z."/>
            <person name="Lu X."/>
            <person name="Zhang F."/>
            <person name="Jiang W."/>
            <person name="Ma Y."/>
            <person name="Chen M."/>
            <person name="Hao X."/>
            <person name="Li L."/>
            <person name="Tang Y."/>
            <person name="Lv G."/>
            <person name="Zhou Y."/>
            <person name="Sun X."/>
            <person name="Brodelius P.E."/>
            <person name="Rose J.K.C."/>
            <person name="Tang K."/>
        </authorList>
    </citation>
    <scope>NUCLEOTIDE SEQUENCE [LARGE SCALE GENOMIC DNA]</scope>
    <source>
        <strain evidence="6">cv. Huhao1</strain>
        <tissue evidence="5">Leaf</tissue>
    </source>
</reference>
<dbReference type="GO" id="GO:0003723">
    <property type="term" value="F:RNA binding"/>
    <property type="evidence" value="ECO:0007669"/>
    <property type="project" value="TreeGrafter"/>
</dbReference>
<dbReference type="PROSITE" id="PS00018">
    <property type="entry name" value="EF_HAND_1"/>
    <property type="match status" value="1"/>
</dbReference>
<dbReference type="SUPFAM" id="SSF47473">
    <property type="entry name" value="EF-hand"/>
    <property type="match status" value="1"/>
</dbReference>
<sequence>MAVASETSDKIYSGGIDNVIKVCDLRRNEVSMMLEARKVTACSSDRMVYIWETTHRNILYKLPSHIGSVNECVFHHTEPIIGSCSSNKWIYLGEICGNELRAMKGLRMQRCLEKLVTPDEDSTGRNEAKGFDTVVCVIPKLFNSIGANKDGSLSLPELRALVVGMQLYEINVNEEDAVTKVMKDFDTSENNEVEFNEFVAGETKKKHDLLGYQAREDEEQKGIDDPRMTTIKVVLLLLLGTAIAAAFADPLVDAVGSGSEGADSSLQKQYNKDLTVKASETIALSILNALLAITKHLSLLQVTPNNMDIAKVVPTYHLYTPAEVEVVIDHL</sequence>
<dbReference type="STRING" id="35608.A0A2U1NDR7"/>
<dbReference type="PANTHER" id="PTHR44006">
    <property type="entry name" value="U5 SMALL NUCLEAR RIBONUCLEOPROTEIN 40 KDA PROTEIN"/>
    <property type="match status" value="1"/>
</dbReference>
<dbReference type="GO" id="GO:0005509">
    <property type="term" value="F:calcium ion binding"/>
    <property type="evidence" value="ECO:0007669"/>
    <property type="project" value="InterPro"/>
</dbReference>
<dbReference type="InterPro" id="IPR002048">
    <property type="entry name" value="EF_hand_dom"/>
</dbReference>
<feature type="domain" description="EF-hand" evidence="4">
    <location>
        <begin position="140"/>
        <end position="200"/>
    </location>
</feature>
<organism evidence="5 6">
    <name type="scientific">Artemisia annua</name>
    <name type="common">Sweet wormwood</name>
    <dbReference type="NCBI Taxonomy" id="35608"/>
    <lineage>
        <taxon>Eukaryota</taxon>
        <taxon>Viridiplantae</taxon>
        <taxon>Streptophyta</taxon>
        <taxon>Embryophyta</taxon>
        <taxon>Tracheophyta</taxon>
        <taxon>Spermatophyta</taxon>
        <taxon>Magnoliopsida</taxon>
        <taxon>eudicotyledons</taxon>
        <taxon>Gunneridae</taxon>
        <taxon>Pentapetalae</taxon>
        <taxon>asterids</taxon>
        <taxon>campanulids</taxon>
        <taxon>Asterales</taxon>
        <taxon>Asteraceae</taxon>
        <taxon>Asteroideae</taxon>
        <taxon>Anthemideae</taxon>
        <taxon>Artemisiinae</taxon>
        <taxon>Artemisia</taxon>
    </lineage>
</organism>
<dbReference type="AlphaFoldDB" id="A0A2U1NDR7"/>
<dbReference type="InterPro" id="IPR052234">
    <property type="entry name" value="U5_snRNP_Component"/>
</dbReference>
<dbReference type="InterPro" id="IPR015943">
    <property type="entry name" value="WD40/YVTN_repeat-like_dom_sf"/>
</dbReference>
<name>A0A2U1NDR7_ARTAN</name>
<evidence type="ECO:0000259" key="4">
    <source>
        <dbReference type="Pfam" id="PF13499"/>
    </source>
</evidence>
<gene>
    <name evidence="5" type="ORF">CTI12_AA276310</name>
</gene>
<keyword evidence="1" id="KW-0853">WD repeat</keyword>
<dbReference type="Gene3D" id="1.10.238.10">
    <property type="entry name" value="EF-hand"/>
    <property type="match status" value="1"/>
</dbReference>
<evidence type="ECO:0000313" key="6">
    <source>
        <dbReference type="Proteomes" id="UP000245207"/>
    </source>
</evidence>
<dbReference type="SUPFAM" id="SSF50978">
    <property type="entry name" value="WD40 repeat-like"/>
    <property type="match status" value="1"/>
</dbReference>
<dbReference type="Gene3D" id="2.130.10.10">
    <property type="entry name" value="YVTN repeat-like/Quinoprotein amine dehydrogenase"/>
    <property type="match status" value="1"/>
</dbReference>
<dbReference type="InterPro" id="IPR011992">
    <property type="entry name" value="EF-hand-dom_pair"/>
</dbReference>
<evidence type="ECO:0000256" key="2">
    <source>
        <dbReference type="ARBA" id="ARBA00022737"/>
    </source>
</evidence>
<proteinExistence type="predicted"/>
<evidence type="ECO:0000256" key="3">
    <source>
        <dbReference type="ARBA" id="ARBA00022837"/>
    </source>
</evidence>
<dbReference type="EMBL" id="PKPP01003043">
    <property type="protein sequence ID" value="PWA71662.1"/>
    <property type="molecule type" value="Genomic_DNA"/>
</dbReference>
<dbReference type="GO" id="GO:0071013">
    <property type="term" value="C:catalytic step 2 spliceosome"/>
    <property type="evidence" value="ECO:0007669"/>
    <property type="project" value="TreeGrafter"/>
</dbReference>